<sequence>MIKTNSITSWTQGVANCISDTAKDHSRVKIDDDDPLGVVLDDQDEEEGE</sequence>
<gene>
    <name evidence="2" type="ORF">ACFOD7_02905</name>
</gene>
<evidence type="ECO:0000313" key="2">
    <source>
        <dbReference type="EMBL" id="MFC3166992.1"/>
    </source>
</evidence>
<protein>
    <submittedName>
        <fullName evidence="2">Uncharacterized protein</fullName>
    </submittedName>
</protein>
<feature type="region of interest" description="Disordered" evidence="1">
    <location>
        <begin position="26"/>
        <end position="49"/>
    </location>
</feature>
<accession>A0ABV7I8Q8</accession>
<dbReference type="RefSeq" id="WP_377706703.1">
    <property type="nucleotide sequence ID" value="NZ_JBHRTE010000010.1"/>
</dbReference>
<name>A0ABV7I8Q8_9RHOB</name>
<reference evidence="3" key="1">
    <citation type="journal article" date="2019" name="Int. J. Syst. Evol. Microbiol.">
        <title>The Global Catalogue of Microorganisms (GCM) 10K type strain sequencing project: providing services to taxonomists for standard genome sequencing and annotation.</title>
        <authorList>
            <consortium name="The Broad Institute Genomics Platform"/>
            <consortium name="The Broad Institute Genome Sequencing Center for Infectious Disease"/>
            <person name="Wu L."/>
            <person name="Ma J."/>
        </authorList>
    </citation>
    <scope>NUCLEOTIDE SEQUENCE [LARGE SCALE GENOMIC DNA]</scope>
    <source>
        <strain evidence="3">KCTC 52239</strain>
    </source>
</reference>
<evidence type="ECO:0000256" key="1">
    <source>
        <dbReference type="SAM" id="MobiDB-lite"/>
    </source>
</evidence>
<dbReference type="Proteomes" id="UP001595557">
    <property type="component" value="Unassembled WGS sequence"/>
</dbReference>
<proteinExistence type="predicted"/>
<dbReference type="EMBL" id="JBHRTE010000010">
    <property type="protein sequence ID" value="MFC3166992.1"/>
    <property type="molecule type" value="Genomic_DNA"/>
</dbReference>
<evidence type="ECO:0000313" key="3">
    <source>
        <dbReference type="Proteomes" id="UP001595557"/>
    </source>
</evidence>
<organism evidence="2 3">
    <name type="scientific">Paracoccus fontiphilus</name>
    <dbReference type="NCBI Taxonomy" id="1815556"/>
    <lineage>
        <taxon>Bacteria</taxon>
        <taxon>Pseudomonadati</taxon>
        <taxon>Pseudomonadota</taxon>
        <taxon>Alphaproteobacteria</taxon>
        <taxon>Rhodobacterales</taxon>
        <taxon>Paracoccaceae</taxon>
        <taxon>Paracoccus</taxon>
    </lineage>
</organism>
<keyword evidence="3" id="KW-1185">Reference proteome</keyword>
<comment type="caution">
    <text evidence="2">The sequence shown here is derived from an EMBL/GenBank/DDBJ whole genome shotgun (WGS) entry which is preliminary data.</text>
</comment>
<feature type="compositionally biased region" description="Acidic residues" evidence="1">
    <location>
        <begin position="31"/>
        <end position="49"/>
    </location>
</feature>